<sequence>MVAKMKREWHKFWFISYNTLLAKSIDLNKNEKYLQKSKHHGDKLIQILSQ</sequence>
<accession>A0AA90Z585</accession>
<dbReference type="Proteomes" id="UP001178888">
    <property type="component" value="Unassembled WGS sequence"/>
</dbReference>
<keyword evidence="2" id="KW-1185">Reference proteome</keyword>
<gene>
    <name evidence="1" type="ORF">RCG21_31705</name>
</gene>
<dbReference type="RefSeq" id="WP_308914435.1">
    <property type="nucleotide sequence ID" value="NZ_JAVGVR010000002.1"/>
</dbReference>
<organism evidence="1 2">
    <name type="scientific">Bacillus salipaludis</name>
    <dbReference type="NCBI Taxonomy" id="2547811"/>
    <lineage>
        <taxon>Bacteria</taxon>
        <taxon>Bacillati</taxon>
        <taxon>Bacillota</taxon>
        <taxon>Bacilli</taxon>
        <taxon>Bacillales</taxon>
        <taxon>Bacillaceae</taxon>
        <taxon>Bacillus</taxon>
    </lineage>
</organism>
<evidence type="ECO:0000313" key="1">
    <source>
        <dbReference type="EMBL" id="MDQ6600788.1"/>
    </source>
</evidence>
<protein>
    <submittedName>
        <fullName evidence="1">Uncharacterized protein</fullName>
    </submittedName>
</protein>
<comment type="caution">
    <text evidence="1">The sequence shown here is derived from an EMBL/GenBank/DDBJ whole genome shotgun (WGS) entry which is preliminary data.</text>
</comment>
<name>A0AA90Z585_9BACI</name>
<evidence type="ECO:0000313" key="2">
    <source>
        <dbReference type="Proteomes" id="UP001178888"/>
    </source>
</evidence>
<dbReference type="EMBL" id="JAVGVR010000002">
    <property type="protein sequence ID" value="MDQ6600788.1"/>
    <property type="molecule type" value="Genomic_DNA"/>
</dbReference>
<reference evidence="1" key="1">
    <citation type="submission" date="2023-08" db="EMBL/GenBank/DDBJ databases">
        <title>Nitrogen cycling bacteria in agricultural field soils.</title>
        <authorList>
            <person name="Jang J."/>
        </authorList>
    </citation>
    <scope>NUCLEOTIDE SEQUENCE</scope>
    <source>
        <strain evidence="1">PS3-36</strain>
    </source>
</reference>
<proteinExistence type="predicted"/>
<dbReference type="AlphaFoldDB" id="A0AA90Z585"/>